<organism evidence="1">
    <name type="scientific">marine sediment metagenome</name>
    <dbReference type="NCBI Taxonomy" id="412755"/>
    <lineage>
        <taxon>unclassified sequences</taxon>
        <taxon>metagenomes</taxon>
        <taxon>ecological metagenomes</taxon>
    </lineage>
</organism>
<name>A0A0F9R6P3_9ZZZZ</name>
<gene>
    <name evidence="1" type="ORF">LCGC14_0614500</name>
</gene>
<reference evidence="1" key="1">
    <citation type="journal article" date="2015" name="Nature">
        <title>Complex archaea that bridge the gap between prokaryotes and eukaryotes.</title>
        <authorList>
            <person name="Spang A."/>
            <person name="Saw J.H."/>
            <person name="Jorgensen S.L."/>
            <person name="Zaremba-Niedzwiedzka K."/>
            <person name="Martijn J."/>
            <person name="Lind A.E."/>
            <person name="van Eijk R."/>
            <person name="Schleper C."/>
            <person name="Guy L."/>
            <person name="Ettema T.J."/>
        </authorList>
    </citation>
    <scope>NUCLEOTIDE SEQUENCE</scope>
</reference>
<dbReference type="AlphaFoldDB" id="A0A0F9R6P3"/>
<evidence type="ECO:0000313" key="1">
    <source>
        <dbReference type="EMBL" id="KKN52230.1"/>
    </source>
</evidence>
<sequence>MGEEKTEKVICMLCVHEWPTNEIDVRSISRDVCTGREILTFKCPNCHRIKQSLTWEG</sequence>
<comment type="caution">
    <text evidence="1">The sequence shown here is derived from an EMBL/GenBank/DDBJ whole genome shotgun (WGS) entry which is preliminary data.</text>
</comment>
<evidence type="ECO:0008006" key="2">
    <source>
        <dbReference type="Google" id="ProtNLM"/>
    </source>
</evidence>
<proteinExistence type="predicted"/>
<dbReference type="EMBL" id="LAZR01001027">
    <property type="protein sequence ID" value="KKN52230.1"/>
    <property type="molecule type" value="Genomic_DNA"/>
</dbReference>
<accession>A0A0F9R6P3</accession>
<protein>
    <recommendedName>
        <fullName evidence="2">CpXC domain-containing protein</fullName>
    </recommendedName>
</protein>